<dbReference type="Ensembl" id="ENSSSCT00065008104.1">
    <property type="protein sequence ID" value="ENSSSCP00065003399.1"/>
    <property type="gene ID" value="ENSSSCG00065005992.1"/>
</dbReference>
<reference evidence="2" key="1">
    <citation type="submission" date="2025-08" db="UniProtKB">
        <authorList>
            <consortium name="Ensembl"/>
        </authorList>
    </citation>
    <scope>IDENTIFICATION</scope>
</reference>
<dbReference type="PANTHER" id="PTHR21588:SF18">
    <property type="entry name" value="MICOS COMPLEX SUBUNIT MIC19"/>
    <property type="match status" value="1"/>
</dbReference>
<evidence type="ECO:0000313" key="3">
    <source>
        <dbReference type="Proteomes" id="UP000694725"/>
    </source>
</evidence>
<dbReference type="AlphaFoldDB" id="A0A8D2BXR5"/>
<name>A0A8D2BXR5_PIG</name>
<proteinExistence type="predicted"/>
<feature type="coiled-coil region" evidence="1">
    <location>
        <begin position="111"/>
        <end position="148"/>
    </location>
</feature>
<accession>A0A8D2BXR5</accession>
<evidence type="ECO:0000313" key="2">
    <source>
        <dbReference type="Ensembl" id="ENSSSCP00065003399.1"/>
    </source>
</evidence>
<sequence length="199" mass="23183">MSGTESTRQLAFESDEGKRITIIKGVRLSEDLILRRKSTSPDAPAVQRKSSCYSSVVSRNEVKKEVAKETKSLQRIKKQENNHKILLQDKIIIHKRAPGNEEFKRSVLRHCVAQKKKKKNSKRYLKKLEEKDDDIKRKNLEKKKQKGKLFSVVEELWKLGSNIWQRCADELEGKGKVWHCHELCCRLQAQVIQCSRENT</sequence>
<protein>
    <submittedName>
        <fullName evidence="2">Uncharacterized protein</fullName>
    </submittedName>
</protein>
<evidence type="ECO:0000256" key="1">
    <source>
        <dbReference type="SAM" id="Coils"/>
    </source>
</evidence>
<dbReference type="PANTHER" id="PTHR21588">
    <property type="entry name" value="COILED-COIL-HELIX-COILED-COIL-HELIX DOMAIN CONTAINING 6"/>
    <property type="match status" value="1"/>
</dbReference>
<dbReference type="Proteomes" id="UP000694725">
    <property type="component" value="Unplaced"/>
</dbReference>
<dbReference type="InterPro" id="IPR052632">
    <property type="entry name" value="MICOS_subunit_Mic19"/>
</dbReference>
<organism evidence="2 3">
    <name type="scientific">Sus scrofa</name>
    <name type="common">Pig</name>
    <dbReference type="NCBI Taxonomy" id="9823"/>
    <lineage>
        <taxon>Eukaryota</taxon>
        <taxon>Metazoa</taxon>
        <taxon>Chordata</taxon>
        <taxon>Craniata</taxon>
        <taxon>Vertebrata</taxon>
        <taxon>Euteleostomi</taxon>
        <taxon>Mammalia</taxon>
        <taxon>Eutheria</taxon>
        <taxon>Laurasiatheria</taxon>
        <taxon>Artiodactyla</taxon>
        <taxon>Suina</taxon>
        <taxon>Suidae</taxon>
        <taxon>Sus</taxon>
    </lineage>
</organism>
<keyword evidence="1" id="KW-0175">Coiled coil</keyword>